<evidence type="ECO:0000256" key="1">
    <source>
        <dbReference type="SAM" id="MobiDB-lite"/>
    </source>
</evidence>
<dbReference type="PANTHER" id="PTHR21725:SF1">
    <property type="entry name" value="E3 UBIQUITIN-PROTEIN LIGASE UBR4"/>
    <property type="match status" value="1"/>
</dbReference>
<dbReference type="PANTHER" id="PTHR21725">
    <property type="entry name" value="E3 UBIQUITIN-PROTEIN LIGASE UBR4"/>
    <property type="match status" value="1"/>
</dbReference>
<evidence type="ECO:0000313" key="2">
    <source>
        <dbReference type="EMBL" id="KAK5980343.1"/>
    </source>
</evidence>
<feature type="compositionally biased region" description="Low complexity" evidence="1">
    <location>
        <begin position="16"/>
        <end position="25"/>
    </location>
</feature>
<organism evidence="2 3">
    <name type="scientific">Trichostrongylus colubriformis</name>
    <name type="common">Black scour worm</name>
    <dbReference type="NCBI Taxonomy" id="6319"/>
    <lineage>
        <taxon>Eukaryota</taxon>
        <taxon>Metazoa</taxon>
        <taxon>Ecdysozoa</taxon>
        <taxon>Nematoda</taxon>
        <taxon>Chromadorea</taxon>
        <taxon>Rhabditida</taxon>
        <taxon>Rhabditina</taxon>
        <taxon>Rhabditomorpha</taxon>
        <taxon>Strongyloidea</taxon>
        <taxon>Trichostrongylidae</taxon>
        <taxon>Trichostrongylus</taxon>
    </lineage>
</organism>
<proteinExistence type="predicted"/>
<reference evidence="2 3" key="1">
    <citation type="submission" date="2019-10" db="EMBL/GenBank/DDBJ databases">
        <title>Assembly and Annotation for the nematode Trichostrongylus colubriformis.</title>
        <authorList>
            <person name="Martin J."/>
        </authorList>
    </citation>
    <scope>NUCLEOTIDE SEQUENCE [LARGE SCALE GENOMIC DNA]</scope>
    <source>
        <strain evidence="2">G859</strain>
        <tissue evidence="2">Whole worm</tissue>
    </source>
</reference>
<dbReference type="InterPro" id="IPR045189">
    <property type="entry name" value="UBR4-like"/>
</dbReference>
<dbReference type="AlphaFoldDB" id="A0AAN8IR95"/>
<feature type="non-terminal residue" evidence="2">
    <location>
        <position position="1"/>
    </location>
</feature>
<feature type="compositionally biased region" description="Basic and acidic residues" evidence="1">
    <location>
        <begin position="46"/>
        <end position="55"/>
    </location>
</feature>
<sequence>EKRAGSSGALLTDVDSCSPSSSLPSVGVEFATSADGSREATPVSSSEDRTTTKRRSTEKLLGQIVTQLCNAGALEFCRDLLESVASYWRTAREHRRAPRAWSRDCGASASESSVSGISNGTTGVMDAREHYYTMITDVALRLPCQMRRILSDVKFDERWQRILCELVSYQHAPQLRRQSKKVLLAMFNGDKQKYREVRDQHMMRSHIELLKKKYTQNSNFNHQQLTEMVDIVNAIAVTANQRTALWRNICEEQMTLLRILWNDLWPLARGLGDHAAQLADILSTYASRLFSSSEMQAVCDAELEAISATVARFDANFALLFRKISQNLILRSPNPKSLYLHK</sequence>
<protein>
    <submittedName>
        <fullName evidence="2">Uncharacterized protein</fullName>
    </submittedName>
</protein>
<accession>A0AAN8IR95</accession>
<dbReference type="EMBL" id="WIXE01007537">
    <property type="protein sequence ID" value="KAK5980343.1"/>
    <property type="molecule type" value="Genomic_DNA"/>
</dbReference>
<evidence type="ECO:0000313" key="3">
    <source>
        <dbReference type="Proteomes" id="UP001331761"/>
    </source>
</evidence>
<keyword evidence="3" id="KW-1185">Reference proteome</keyword>
<gene>
    <name evidence="2" type="ORF">GCK32_015862</name>
</gene>
<name>A0AAN8IR95_TRICO</name>
<comment type="caution">
    <text evidence="2">The sequence shown here is derived from an EMBL/GenBank/DDBJ whole genome shotgun (WGS) entry which is preliminary data.</text>
</comment>
<dbReference type="Proteomes" id="UP001331761">
    <property type="component" value="Unassembled WGS sequence"/>
</dbReference>
<feature type="region of interest" description="Disordered" evidence="1">
    <location>
        <begin position="1"/>
        <end position="55"/>
    </location>
</feature>